<feature type="region of interest" description="Disordered" evidence="1">
    <location>
        <begin position="1"/>
        <end position="49"/>
    </location>
</feature>
<organism evidence="2">
    <name type="scientific">Mytilinidion resinicola</name>
    <dbReference type="NCBI Taxonomy" id="574789"/>
    <lineage>
        <taxon>Eukaryota</taxon>
        <taxon>Fungi</taxon>
        <taxon>Dikarya</taxon>
        <taxon>Ascomycota</taxon>
        <taxon>Pezizomycotina</taxon>
        <taxon>Dothideomycetes</taxon>
        <taxon>Pleosporomycetidae</taxon>
        <taxon>Mytilinidiales</taxon>
        <taxon>Mytilinidiaceae</taxon>
        <taxon>Mytilinidion</taxon>
    </lineage>
</organism>
<sequence length="160" mass="18029">MIVRIESPASLSPPLSGGEARVSNISLNSDPRASPFGNPMFDSSLKDAEDEEEECRFRRNTVILKLNAESMPDMDGRKQHENPFCDDCYAILTTKKLAEIRNSGWFMKETPIAEFFRSTERTSQEIHGQFDSKLAEMMFSGGAAIFASRLMVRKQRALDT</sequence>
<proteinExistence type="predicted"/>
<evidence type="ECO:0000256" key="1">
    <source>
        <dbReference type="SAM" id="MobiDB-lite"/>
    </source>
</evidence>
<reference evidence="2 4" key="1">
    <citation type="journal article" date="2020" name="Stud. Mycol.">
        <title>101 Dothideomycetes genomes: a test case for predicting lifestyles and emergence of pathogens.</title>
        <authorList>
            <person name="Haridas S."/>
            <person name="Albert R."/>
            <person name="Binder M."/>
            <person name="Bloem J."/>
            <person name="Labutti K."/>
            <person name="Salamov A."/>
            <person name="Andreopoulos B."/>
            <person name="Baker S."/>
            <person name="Barry K."/>
            <person name="Bills G."/>
            <person name="Bluhm B."/>
            <person name="Cannon C."/>
            <person name="Castanera R."/>
            <person name="Culley D."/>
            <person name="Daum C."/>
            <person name="Ezra D."/>
            <person name="Gonzalez J."/>
            <person name="Henrissat B."/>
            <person name="Kuo A."/>
            <person name="Liang C."/>
            <person name="Lipzen A."/>
            <person name="Lutzoni F."/>
            <person name="Magnuson J."/>
            <person name="Mondo S."/>
            <person name="Nolan M."/>
            <person name="Ohm R."/>
            <person name="Pangilinan J."/>
            <person name="Park H.-J."/>
            <person name="Ramirez L."/>
            <person name="Alfaro M."/>
            <person name="Sun H."/>
            <person name="Tritt A."/>
            <person name="Yoshinaga Y."/>
            <person name="Zwiers L.-H."/>
            <person name="Turgeon B."/>
            <person name="Goodwin S."/>
            <person name="Spatafora J."/>
            <person name="Crous P."/>
            <person name="Grigoriev I."/>
        </authorList>
    </citation>
    <scope>NUCLEOTIDE SEQUENCE</scope>
    <source>
        <strain evidence="2 4">CBS 304.34</strain>
    </source>
</reference>
<dbReference type="GeneID" id="54466370"/>
<gene>
    <name evidence="2 4" type="ORF">BDZ99DRAFT_519983</name>
</gene>
<evidence type="ECO:0000313" key="4">
    <source>
        <dbReference type="RefSeq" id="XP_033576849.1"/>
    </source>
</evidence>
<keyword evidence="3" id="KW-1185">Reference proteome</keyword>
<evidence type="ECO:0000313" key="2">
    <source>
        <dbReference type="EMBL" id="KAF2809885.1"/>
    </source>
</evidence>
<protein>
    <submittedName>
        <fullName evidence="2 4">Uncharacterized protein</fullName>
    </submittedName>
</protein>
<name>A0A6A6YPI1_9PEZI</name>
<dbReference type="AlphaFoldDB" id="A0A6A6YPI1"/>
<accession>A0A6A6YPI1</accession>
<feature type="compositionally biased region" description="Low complexity" evidence="1">
    <location>
        <begin position="7"/>
        <end position="16"/>
    </location>
</feature>
<dbReference type="EMBL" id="MU003700">
    <property type="protein sequence ID" value="KAF2809885.1"/>
    <property type="molecule type" value="Genomic_DNA"/>
</dbReference>
<evidence type="ECO:0000313" key="3">
    <source>
        <dbReference type="Proteomes" id="UP000504636"/>
    </source>
</evidence>
<dbReference type="RefSeq" id="XP_033576849.1">
    <property type="nucleotide sequence ID" value="XM_033725477.1"/>
</dbReference>
<reference evidence="4" key="2">
    <citation type="submission" date="2020-04" db="EMBL/GenBank/DDBJ databases">
        <authorList>
            <consortium name="NCBI Genome Project"/>
        </authorList>
    </citation>
    <scope>NUCLEOTIDE SEQUENCE</scope>
    <source>
        <strain evidence="4">CBS 304.34</strain>
    </source>
</reference>
<dbReference type="Proteomes" id="UP000504636">
    <property type="component" value="Unplaced"/>
</dbReference>
<reference evidence="4" key="3">
    <citation type="submission" date="2025-04" db="UniProtKB">
        <authorList>
            <consortium name="RefSeq"/>
        </authorList>
    </citation>
    <scope>IDENTIFICATION</scope>
    <source>
        <strain evidence="4">CBS 304.34</strain>
    </source>
</reference>